<dbReference type="RefSeq" id="WP_406581135.1">
    <property type="nucleotide sequence ID" value="NZ_JBJHQH010000009.1"/>
</dbReference>
<organism evidence="4 5">
    <name type="scientific">Bacillus salipaludis</name>
    <dbReference type="NCBI Taxonomy" id="2547811"/>
    <lineage>
        <taxon>Bacteria</taxon>
        <taxon>Bacillati</taxon>
        <taxon>Bacillota</taxon>
        <taxon>Bacilli</taxon>
        <taxon>Bacillales</taxon>
        <taxon>Bacillaceae</taxon>
        <taxon>Bacillus</taxon>
    </lineage>
</organism>
<dbReference type="EMBL" id="JBJHQH010000009">
    <property type="protein sequence ID" value="MFK9092561.1"/>
    <property type="molecule type" value="Genomic_DNA"/>
</dbReference>
<sequence>MKLFFFILVFLGILLLFYRAYKNTHKVALNKVNLSKIDSNQKQGSLFNILQISDMHLENISVSPDQLYNKVGDERIDLIALTGDFLDKKRCIPKLIPYLKVFNRLNPRYGIYAVFGNHDYKLKQKDFELLRNTLEFHGCKTLQNENESILVEGKLFHIIGIDDLHSKRSNLQTSYSGVKDGYHLVLTHDPNIVLNMKKWNFDYLLSGQFHGGQIYWPKPYHLAKLGRTMMQMNMIKGLHYYEEKPFYISEGLGQTGINIRLGSRPEITLHQLSLNKNQDDEIQAVV</sequence>
<protein>
    <submittedName>
        <fullName evidence="4">Metallophosphoesterase</fullName>
    </submittedName>
</protein>
<keyword evidence="1" id="KW-0479">Metal-binding</keyword>
<dbReference type="Gene3D" id="3.60.21.10">
    <property type="match status" value="1"/>
</dbReference>
<evidence type="ECO:0000313" key="5">
    <source>
        <dbReference type="Proteomes" id="UP001623041"/>
    </source>
</evidence>
<dbReference type="InterPro" id="IPR004843">
    <property type="entry name" value="Calcineurin-like_PHP"/>
</dbReference>
<dbReference type="Proteomes" id="UP001623041">
    <property type="component" value="Unassembled WGS sequence"/>
</dbReference>
<proteinExistence type="predicted"/>
<dbReference type="InterPro" id="IPR029052">
    <property type="entry name" value="Metallo-depent_PP-like"/>
</dbReference>
<dbReference type="Pfam" id="PF00149">
    <property type="entry name" value="Metallophos"/>
    <property type="match status" value="1"/>
</dbReference>
<evidence type="ECO:0000256" key="1">
    <source>
        <dbReference type="ARBA" id="ARBA00022723"/>
    </source>
</evidence>
<keyword evidence="5" id="KW-1185">Reference proteome</keyword>
<accession>A0ABW8RGJ5</accession>
<gene>
    <name evidence="4" type="ORF">ACJEBI_13830</name>
</gene>
<evidence type="ECO:0000256" key="2">
    <source>
        <dbReference type="ARBA" id="ARBA00022801"/>
    </source>
</evidence>
<feature type="domain" description="Calcineurin-like phosphoesterase" evidence="3">
    <location>
        <begin position="48"/>
        <end position="207"/>
    </location>
</feature>
<evidence type="ECO:0000313" key="4">
    <source>
        <dbReference type="EMBL" id="MFK9092561.1"/>
    </source>
</evidence>
<keyword evidence="2" id="KW-0378">Hydrolase</keyword>
<evidence type="ECO:0000259" key="3">
    <source>
        <dbReference type="Pfam" id="PF00149"/>
    </source>
</evidence>
<dbReference type="SUPFAM" id="SSF56300">
    <property type="entry name" value="Metallo-dependent phosphatases"/>
    <property type="match status" value="1"/>
</dbReference>
<reference evidence="4 5" key="1">
    <citation type="submission" date="2024-11" db="EMBL/GenBank/DDBJ databases">
        <authorList>
            <person name="Lucas J.A."/>
        </authorList>
    </citation>
    <scope>NUCLEOTIDE SEQUENCE [LARGE SCALE GENOMIC DNA]</scope>
    <source>
        <strain evidence="4 5">Z 5.4</strain>
    </source>
</reference>
<comment type="caution">
    <text evidence="4">The sequence shown here is derived from an EMBL/GenBank/DDBJ whole genome shotgun (WGS) entry which is preliminary data.</text>
</comment>
<dbReference type="InterPro" id="IPR051158">
    <property type="entry name" value="Metallophosphoesterase_sf"/>
</dbReference>
<dbReference type="PANTHER" id="PTHR31302">
    <property type="entry name" value="TRANSMEMBRANE PROTEIN WITH METALLOPHOSPHOESTERASE DOMAIN-RELATED"/>
    <property type="match status" value="1"/>
</dbReference>
<dbReference type="PANTHER" id="PTHR31302:SF31">
    <property type="entry name" value="PHOSPHODIESTERASE YAEI"/>
    <property type="match status" value="1"/>
</dbReference>
<name>A0ABW8RGJ5_9BACI</name>